<dbReference type="RefSeq" id="WP_183365925.1">
    <property type="nucleotide sequence ID" value="NZ_JACIEZ010000003.1"/>
</dbReference>
<accession>A0A7W6NKL7</accession>
<dbReference type="Proteomes" id="UP000528286">
    <property type="component" value="Unassembled WGS sequence"/>
</dbReference>
<reference evidence="2 3" key="1">
    <citation type="submission" date="2020-08" db="EMBL/GenBank/DDBJ databases">
        <title>Genomic Encyclopedia of Type Strains, Phase IV (KMG-IV): sequencing the most valuable type-strain genomes for metagenomic binning, comparative biology and taxonomic classification.</title>
        <authorList>
            <person name="Goeker M."/>
        </authorList>
    </citation>
    <scope>NUCLEOTIDE SEQUENCE [LARGE SCALE GENOMIC DNA]</scope>
    <source>
        <strain evidence="2 3">DSM 29853</strain>
    </source>
</reference>
<dbReference type="EMBL" id="JACIEZ010000003">
    <property type="protein sequence ID" value="MBB4064674.1"/>
    <property type="molecule type" value="Genomic_DNA"/>
</dbReference>
<evidence type="ECO:0000259" key="1">
    <source>
        <dbReference type="Pfam" id="PF05168"/>
    </source>
</evidence>
<dbReference type="InterPro" id="IPR007842">
    <property type="entry name" value="HEPN_dom"/>
</dbReference>
<evidence type="ECO:0000313" key="3">
    <source>
        <dbReference type="Proteomes" id="UP000528286"/>
    </source>
</evidence>
<comment type="caution">
    <text evidence="2">The sequence shown here is derived from an EMBL/GenBank/DDBJ whole genome shotgun (WGS) entry which is preliminary data.</text>
</comment>
<name>A0A7W6NKL7_9HYPH</name>
<protein>
    <submittedName>
        <fullName evidence="2">HEPN domain-containing protein</fullName>
    </submittedName>
</protein>
<dbReference type="Pfam" id="PF05168">
    <property type="entry name" value="HEPN"/>
    <property type="match status" value="1"/>
</dbReference>
<keyword evidence="3" id="KW-1185">Reference proteome</keyword>
<dbReference type="AlphaFoldDB" id="A0A7W6NKL7"/>
<gene>
    <name evidence="2" type="ORF">GGR23_001861</name>
</gene>
<dbReference type="SUPFAM" id="SSF81593">
    <property type="entry name" value="Nucleotidyltransferase substrate binding subunit/domain"/>
    <property type="match status" value="1"/>
</dbReference>
<feature type="domain" description="HEPN" evidence="1">
    <location>
        <begin position="16"/>
        <end position="109"/>
    </location>
</feature>
<proteinExistence type="predicted"/>
<dbReference type="Gene3D" id="1.20.120.330">
    <property type="entry name" value="Nucleotidyltransferases domain 2"/>
    <property type="match status" value="1"/>
</dbReference>
<organism evidence="2 3">
    <name type="scientific">Gellertiella hungarica</name>
    <dbReference type="NCBI Taxonomy" id="1572859"/>
    <lineage>
        <taxon>Bacteria</taxon>
        <taxon>Pseudomonadati</taxon>
        <taxon>Pseudomonadota</taxon>
        <taxon>Alphaproteobacteria</taxon>
        <taxon>Hyphomicrobiales</taxon>
        <taxon>Rhizobiaceae</taxon>
        <taxon>Gellertiella</taxon>
    </lineage>
</organism>
<evidence type="ECO:0000313" key="2">
    <source>
        <dbReference type="EMBL" id="MBB4064674.1"/>
    </source>
</evidence>
<sequence length="143" mass="15960">MSSAETIRAARVRSFVQLAREELAVSADLMQAHRRQSAYFLQQAVEKALRGVLEVEGIAAGPMHSIRGLSDLLPKDHPMRERFIELEPLSSASTRYRYPTANGTLMDIGENHLRELKLLADAVITEAIVIMETYLEGPAKSRL</sequence>